<evidence type="ECO:0000313" key="1">
    <source>
        <dbReference type="EMBL" id="QLH76750.1"/>
    </source>
</evidence>
<name>A0A7D5T3B2_9EURY</name>
<gene>
    <name evidence="1" type="ORF">HZS55_05280</name>
</gene>
<protein>
    <submittedName>
        <fullName evidence="1">DUF424 domain-containing protein</fullName>
    </submittedName>
</protein>
<dbReference type="Gene3D" id="3.30.1860.10">
    <property type="entry name" value="uncharacterized conserved protein from methanopyrus kandleri domain like"/>
    <property type="match status" value="1"/>
</dbReference>
<dbReference type="AlphaFoldDB" id="A0A7D5T3B2"/>
<dbReference type="OrthoDB" id="18015at2157"/>
<dbReference type="KEGG" id="hrr:HZS55_05280"/>
<dbReference type="RefSeq" id="WP_179910685.1">
    <property type="nucleotide sequence ID" value="NZ_CP058910.1"/>
</dbReference>
<keyword evidence="2" id="KW-1185">Reference proteome</keyword>
<accession>A0A7D5T3B2</accession>
<dbReference type="GeneID" id="56077253"/>
<dbReference type="EMBL" id="CP058910">
    <property type="protein sequence ID" value="QLH76750.1"/>
    <property type="molecule type" value="Genomic_DNA"/>
</dbReference>
<dbReference type="Proteomes" id="UP000509667">
    <property type="component" value="Chromosome"/>
</dbReference>
<sequence length="96" mass="10651">MLLNERDTDEGLLVSVCDPEDLGETYEDGSVSLTVEPDFYDGDEASEEEVVDSLKRCTTANLVGEETVDLAVEHGFVDEENVLDLDGTRHAQLLWM</sequence>
<dbReference type="Pfam" id="PF04242">
    <property type="entry name" value="DUF424"/>
    <property type="match status" value="1"/>
</dbReference>
<evidence type="ECO:0000313" key="2">
    <source>
        <dbReference type="Proteomes" id="UP000509667"/>
    </source>
</evidence>
<organism evidence="1 2">
    <name type="scientific">Halosimplex rubrum</name>
    <dbReference type="NCBI Taxonomy" id="869889"/>
    <lineage>
        <taxon>Archaea</taxon>
        <taxon>Methanobacteriati</taxon>
        <taxon>Methanobacteriota</taxon>
        <taxon>Stenosarchaea group</taxon>
        <taxon>Halobacteria</taxon>
        <taxon>Halobacteriales</taxon>
        <taxon>Haloarculaceae</taxon>
        <taxon>Halosimplex</taxon>
    </lineage>
</organism>
<reference evidence="1 2" key="1">
    <citation type="submission" date="2020-07" db="EMBL/GenBank/DDBJ databases">
        <title>Halosimplex pelagicum sp. nov. and Halosimplex rubrum sp. nov., isolated from salted brown alga Laminaria, and emended description of the genus Halosimplex.</title>
        <authorList>
            <person name="Cui H."/>
        </authorList>
    </citation>
    <scope>NUCLEOTIDE SEQUENCE [LARGE SCALE GENOMIC DNA]</scope>
    <source>
        <strain evidence="1 2">R27</strain>
    </source>
</reference>
<dbReference type="InterPro" id="IPR007355">
    <property type="entry name" value="DUF424"/>
</dbReference>
<proteinExistence type="predicted"/>